<reference evidence="1" key="2">
    <citation type="journal article" date="2015" name="Fish Shellfish Immunol.">
        <title>Early steps in the European eel (Anguilla anguilla)-Vibrio vulnificus interaction in the gills: Role of the RtxA13 toxin.</title>
        <authorList>
            <person name="Callol A."/>
            <person name="Pajuelo D."/>
            <person name="Ebbesson L."/>
            <person name="Teles M."/>
            <person name="MacKenzie S."/>
            <person name="Amaro C."/>
        </authorList>
    </citation>
    <scope>NUCLEOTIDE SEQUENCE</scope>
</reference>
<reference evidence="1" key="1">
    <citation type="submission" date="2014-11" db="EMBL/GenBank/DDBJ databases">
        <authorList>
            <person name="Amaro Gonzalez C."/>
        </authorList>
    </citation>
    <scope>NUCLEOTIDE SEQUENCE</scope>
</reference>
<organism evidence="1">
    <name type="scientific">Anguilla anguilla</name>
    <name type="common">European freshwater eel</name>
    <name type="synonym">Muraena anguilla</name>
    <dbReference type="NCBI Taxonomy" id="7936"/>
    <lineage>
        <taxon>Eukaryota</taxon>
        <taxon>Metazoa</taxon>
        <taxon>Chordata</taxon>
        <taxon>Craniata</taxon>
        <taxon>Vertebrata</taxon>
        <taxon>Euteleostomi</taxon>
        <taxon>Actinopterygii</taxon>
        <taxon>Neopterygii</taxon>
        <taxon>Teleostei</taxon>
        <taxon>Anguilliformes</taxon>
        <taxon>Anguillidae</taxon>
        <taxon>Anguilla</taxon>
    </lineage>
</organism>
<accession>A0A0E9S2V2</accession>
<dbReference type="AlphaFoldDB" id="A0A0E9S2V2"/>
<name>A0A0E9S2V2_ANGAN</name>
<evidence type="ECO:0000313" key="1">
    <source>
        <dbReference type="EMBL" id="JAH35542.1"/>
    </source>
</evidence>
<dbReference type="EMBL" id="GBXM01073035">
    <property type="protein sequence ID" value="JAH35542.1"/>
    <property type="molecule type" value="Transcribed_RNA"/>
</dbReference>
<sequence length="29" mass="3515">MSGLILWKYNINCFQRWNANHAERKHNGL</sequence>
<proteinExistence type="predicted"/>
<protein>
    <submittedName>
        <fullName evidence="1">Uncharacterized protein</fullName>
    </submittedName>
</protein>